<dbReference type="GeneID" id="70244389"/>
<proteinExistence type="predicted"/>
<evidence type="ECO:0000313" key="2">
    <source>
        <dbReference type="Proteomes" id="UP001201262"/>
    </source>
</evidence>
<dbReference type="RefSeq" id="XP_046072610.1">
    <property type="nucleotide sequence ID" value="XM_046214102.1"/>
</dbReference>
<dbReference type="EMBL" id="JAJTJA010000006">
    <property type="protein sequence ID" value="KAH8697909.1"/>
    <property type="molecule type" value="Genomic_DNA"/>
</dbReference>
<dbReference type="Proteomes" id="UP001201262">
    <property type="component" value="Unassembled WGS sequence"/>
</dbReference>
<sequence length="208" mass="23603">MNTLIAKVSRGGILERRPSTERFTGSGLKRRFSKLVAKSISSSKTTNRTSSIESTVEDLENCYTVVEGDSSAFLYTPTTSTRNDVENDSLYSLSKANCTVDNFASSIYIRMSDICSNDGTDEVDFDIKNLRCIEISYVAFPLSKLRDILDFVYVNQDDEGSLTSYPEFLRNHIFLDVENMPIWTEMANELLHRSVSGHIEEIFSHDYR</sequence>
<dbReference type="AlphaFoldDB" id="A0AAD4KRZ0"/>
<organism evidence="1 2">
    <name type="scientific">Talaromyces proteolyticus</name>
    <dbReference type="NCBI Taxonomy" id="1131652"/>
    <lineage>
        <taxon>Eukaryota</taxon>
        <taxon>Fungi</taxon>
        <taxon>Dikarya</taxon>
        <taxon>Ascomycota</taxon>
        <taxon>Pezizomycotina</taxon>
        <taxon>Eurotiomycetes</taxon>
        <taxon>Eurotiomycetidae</taxon>
        <taxon>Eurotiales</taxon>
        <taxon>Trichocomaceae</taxon>
        <taxon>Talaromyces</taxon>
        <taxon>Talaromyces sect. Bacilispori</taxon>
    </lineage>
</organism>
<evidence type="ECO:0000313" key="1">
    <source>
        <dbReference type="EMBL" id="KAH8697909.1"/>
    </source>
</evidence>
<gene>
    <name evidence="1" type="ORF">BGW36DRAFT_359679</name>
</gene>
<comment type="caution">
    <text evidence="1">The sequence shown here is derived from an EMBL/GenBank/DDBJ whole genome shotgun (WGS) entry which is preliminary data.</text>
</comment>
<accession>A0AAD4KRZ0</accession>
<name>A0AAD4KRZ0_9EURO</name>
<reference evidence="1" key="1">
    <citation type="submission" date="2021-12" db="EMBL/GenBank/DDBJ databases">
        <title>Convergent genome expansion in fungi linked to evolution of root-endophyte symbiosis.</title>
        <authorList>
            <consortium name="DOE Joint Genome Institute"/>
            <person name="Ke Y.-H."/>
            <person name="Bonito G."/>
            <person name="Liao H.-L."/>
            <person name="Looney B."/>
            <person name="Rojas-Flechas A."/>
            <person name="Nash J."/>
            <person name="Hameed K."/>
            <person name="Schadt C."/>
            <person name="Martin F."/>
            <person name="Crous P.W."/>
            <person name="Miettinen O."/>
            <person name="Magnuson J.K."/>
            <person name="Labbe J."/>
            <person name="Jacobson D."/>
            <person name="Doktycz M.J."/>
            <person name="Veneault-Fourrey C."/>
            <person name="Kuo A."/>
            <person name="Mondo S."/>
            <person name="Calhoun S."/>
            <person name="Riley R."/>
            <person name="Ohm R."/>
            <person name="LaButti K."/>
            <person name="Andreopoulos B."/>
            <person name="Pangilinan J."/>
            <person name="Nolan M."/>
            <person name="Tritt A."/>
            <person name="Clum A."/>
            <person name="Lipzen A."/>
            <person name="Daum C."/>
            <person name="Barry K."/>
            <person name="Grigoriev I.V."/>
            <person name="Vilgalys R."/>
        </authorList>
    </citation>
    <scope>NUCLEOTIDE SEQUENCE</scope>
    <source>
        <strain evidence="1">PMI_201</strain>
    </source>
</reference>
<protein>
    <submittedName>
        <fullName evidence="1">Uncharacterized protein</fullName>
    </submittedName>
</protein>
<keyword evidence="2" id="KW-1185">Reference proteome</keyword>